<comment type="caution">
    <text evidence="2">The sequence shown here is derived from an EMBL/GenBank/DDBJ whole genome shotgun (WGS) entry which is preliminary data.</text>
</comment>
<dbReference type="Proteomes" id="UP001353858">
    <property type="component" value="Unassembled WGS sequence"/>
</dbReference>
<accession>A0AAN7Q6N6</accession>
<keyword evidence="3" id="KW-1185">Reference proteome</keyword>
<proteinExistence type="predicted"/>
<organism evidence="2 3">
    <name type="scientific">Aquatica leii</name>
    <dbReference type="NCBI Taxonomy" id="1421715"/>
    <lineage>
        <taxon>Eukaryota</taxon>
        <taxon>Metazoa</taxon>
        <taxon>Ecdysozoa</taxon>
        <taxon>Arthropoda</taxon>
        <taxon>Hexapoda</taxon>
        <taxon>Insecta</taxon>
        <taxon>Pterygota</taxon>
        <taxon>Neoptera</taxon>
        <taxon>Endopterygota</taxon>
        <taxon>Coleoptera</taxon>
        <taxon>Polyphaga</taxon>
        <taxon>Elateriformia</taxon>
        <taxon>Elateroidea</taxon>
        <taxon>Lampyridae</taxon>
        <taxon>Luciolinae</taxon>
        <taxon>Aquatica</taxon>
    </lineage>
</organism>
<evidence type="ECO:0000313" key="3">
    <source>
        <dbReference type="Proteomes" id="UP001353858"/>
    </source>
</evidence>
<feature type="compositionally biased region" description="Acidic residues" evidence="1">
    <location>
        <begin position="19"/>
        <end position="30"/>
    </location>
</feature>
<name>A0AAN7Q6N6_9COLE</name>
<dbReference type="AlphaFoldDB" id="A0AAN7Q6N6"/>
<sequence>MNEYQEVRTQNRGVNITSDDFEPNEEDETIQQDTTGSRLQTDIQNMIDVIETSTPHFLYTSSSVDGDNEESLISSTSIVSSVVKVKQMGINKDSSVTNNCQSEISGYHSNETYGVIPECHYDSTQPLCIPAVLPPAVLCMNPHCVCTHSKGFVQHIPMHQHMDEKHTCNKKDKNGEKKYKLSAIFERITGNGKEKHATIPLDMYKMNVTQLKNDSNVPKRFVFDLIEGASKPDLHTTGTNTKMLSPKKMRYTHEPLKKFSSKKCNCPHGSRSAQYTGMVVTHQAPEEQMRLTRSLSRNVDPKNKTKKDNSTRVDVYYFDHGNAA</sequence>
<dbReference type="EMBL" id="JARPUR010000001">
    <property type="protein sequence ID" value="KAK4887539.1"/>
    <property type="molecule type" value="Genomic_DNA"/>
</dbReference>
<feature type="region of interest" description="Disordered" evidence="1">
    <location>
        <begin position="1"/>
        <end position="36"/>
    </location>
</feature>
<feature type="compositionally biased region" description="Polar residues" evidence="1">
    <location>
        <begin position="7"/>
        <end position="18"/>
    </location>
</feature>
<reference evidence="3" key="1">
    <citation type="submission" date="2023-01" db="EMBL/GenBank/DDBJ databases">
        <title>Key to firefly adult light organ development and bioluminescence: homeobox transcription factors regulate luciferase expression and transportation to peroxisome.</title>
        <authorList>
            <person name="Fu X."/>
        </authorList>
    </citation>
    <scope>NUCLEOTIDE SEQUENCE [LARGE SCALE GENOMIC DNA]</scope>
</reference>
<protein>
    <submittedName>
        <fullName evidence="2">Uncharacterized protein</fullName>
    </submittedName>
</protein>
<gene>
    <name evidence="2" type="ORF">RN001_003810</name>
</gene>
<evidence type="ECO:0000313" key="2">
    <source>
        <dbReference type="EMBL" id="KAK4887539.1"/>
    </source>
</evidence>
<evidence type="ECO:0000256" key="1">
    <source>
        <dbReference type="SAM" id="MobiDB-lite"/>
    </source>
</evidence>